<feature type="domain" description="Polymerase/histidinol phosphatase N-terminal" evidence="1">
    <location>
        <begin position="5"/>
        <end position="79"/>
    </location>
</feature>
<keyword evidence="3" id="KW-1185">Reference proteome</keyword>
<dbReference type="Pfam" id="PF02811">
    <property type="entry name" value="PHP"/>
    <property type="match status" value="1"/>
</dbReference>
<gene>
    <name evidence="2" type="ORF">H8Z77_01990</name>
</gene>
<dbReference type="RefSeq" id="WP_069988419.1">
    <property type="nucleotide sequence ID" value="NZ_JACOQK010000001.1"/>
</dbReference>
<reference evidence="2 3" key="1">
    <citation type="submission" date="2020-08" db="EMBL/GenBank/DDBJ databases">
        <title>Genome public.</title>
        <authorList>
            <person name="Liu C."/>
            <person name="Sun Q."/>
        </authorList>
    </citation>
    <scope>NUCLEOTIDE SEQUENCE [LARGE SCALE GENOMIC DNA]</scope>
    <source>
        <strain evidence="2 3">NSJ-27</strain>
    </source>
</reference>
<dbReference type="InterPro" id="IPR003141">
    <property type="entry name" value="Pol/His_phosphatase_N"/>
</dbReference>
<dbReference type="NCBIfam" id="NF006702">
    <property type="entry name" value="PRK09248.1"/>
    <property type="match status" value="1"/>
</dbReference>
<evidence type="ECO:0000259" key="1">
    <source>
        <dbReference type="SMART" id="SM00481"/>
    </source>
</evidence>
<sequence length="238" mass="26713">MKIIADLHTHTIASDHAYSTLLENIHYSKLAGHQAIALTDHGPGVPDAPELVHLLNMQAIPEVVEGVRVLTGVEANIMGFTGSLDVPETYLKNLDWTIASFHASACWPGTEEQHTKAYIAAAKNPLVDMIGHSGQLGFQYDYEKVVKYYKEYDKVVEINEASFVVRKGCEKNCTEIARLCKKYEVKVAVNSDCHFAPCIGHYPNSLAMLEEIDFPENLVLNADYDRLMEHIKKRRNIK</sequence>
<dbReference type="EMBL" id="JACOQK010000001">
    <property type="protein sequence ID" value="MBC5786791.1"/>
    <property type="molecule type" value="Genomic_DNA"/>
</dbReference>
<comment type="caution">
    <text evidence="2">The sequence shown here is derived from an EMBL/GenBank/DDBJ whole genome shotgun (WGS) entry which is preliminary data.</text>
</comment>
<dbReference type="Gene3D" id="3.20.20.140">
    <property type="entry name" value="Metal-dependent hydrolases"/>
    <property type="match status" value="1"/>
</dbReference>
<dbReference type="CDD" id="cd07437">
    <property type="entry name" value="PHP_HisPPase_Ycdx_like"/>
    <property type="match status" value="1"/>
</dbReference>
<dbReference type="InterPro" id="IPR050243">
    <property type="entry name" value="PHP_phosphatase"/>
</dbReference>
<evidence type="ECO:0000313" key="2">
    <source>
        <dbReference type="EMBL" id="MBC5786791.1"/>
    </source>
</evidence>
<dbReference type="InterPro" id="IPR016195">
    <property type="entry name" value="Pol/histidinol_Pase-like"/>
</dbReference>
<dbReference type="SUPFAM" id="SSF89550">
    <property type="entry name" value="PHP domain-like"/>
    <property type="match status" value="1"/>
</dbReference>
<proteinExistence type="predicted"/>
<evidence type="ECO:0000313" key="3">
    <source>
        <dbReference type="Proteomes" id="UP000649151"/>
    </source>
</evidence>
<dbReference type="SMART" id="SM00481">
    <property type="entry name" value="POLIIIAc"/>
    <property type="match status" value="1"/>
</dbReference>
<dbReference type="Proteomes" id="UP000649151">
    <property type="component" value="Unassembled WGS sequence"/>
</dbReference>
<dbReference type="PANTHER" id="PTHR36928:SF1">
    <property type="entry name" value="PHOSPHATASE YCDX-RELATED"/>
    <property type="match status" value="1"/>
</dbReference>
<dbReference type="PANTHER" id="PTHR36928">
    <property type="entry name" value="PHOSPHATASE YCDX-RELATED"/>
    <property type="match status" value="1"/>
</dbReference>
<name>A0ABR7INT9_9CLOT</name>
<dbReference type="InterPro" id="IPR004013">
    <property type="entry name" value="PHP_dom"/>
</dbReference>
<organism evidence="2 3">
    <name type="scientific">Clostridium facile</name>
    <dbReference type="NCBI Taxonomy" id="2763035"/>
    <lineage>
        <taxon>Bacteria</taxon>
        <taxon>Bacillati</taxon>
        <taxon>Bacillota</taxon>
        <taxon>Clostridia</taxon>
        <taxon>Eubacteriales</taxon>
        <taxon>Clostridiaceae</taxon>
        <taxon>Clostridium</taxon>
    </lineage>
</organism>
<accession>A0ABR7INT9</accession>
<protein>
    <submittedName>
        <fullName evidence="2">Phosphatase</fullName>
    </submittedName>
</protein>